<dbReference type="InterPro" id="IPR027417">
    <property type="entry name" value="P-loop_NTPase"/>
</dbReference>
<dbReference type="InterPro" id="IPR027640">
    <property type="entry name" value="Kinesin-like_fam"/>
</dbReference>
<organism evidence="5 6">
    <name type="scientific">Acer saccharum</name>
    <name type="common">Sugar maple</name>
    <dbReference type="NCBI Taxonomy" id="4024"/>
    <lineage>
        <taxon>Eukaryota</taxon>
        <taxon>Viridiplantae</taxon>
        <taxon>Streptophyta</taxon>
        <taxon>Embryophyta</taxon>
        <taxon>Tracheophyta</taxon>
        <taxon>Spermatophyta</taxon>
        <taxon>Magnoliopsida</taxon>
        <taxon>eudicotyledons</taxon>
        <taxon>Gunneridae</taxon>
        <taxon>Pentapetalae</taxon>
        <taxon>rosids</taxon>
        <taxon>malvids</taxon>
        <taxon>Sapindales</taxon>
        <taxon>Sapindaceae</taxon>
        <taxon>Hippocastanoideae</taxon>
        <taxon>Acereae</taxon>
        <taxon>Acer</taxon>
    </lineage>
</organism>
<dbReference type="InterPro" id="IPR001752">
    <property type="entry name" value="Kinesin_motor_dom"/>
</dbReference>
<protein>
    <recommendedName>
        <fullName evidence="4">Kinesin motor domain-containing protein</fullName>
    </recommendedName>
</protein>
<evidence type="ECO:0000256" key="1">
    <source>
        <dbReference type="ARBA" id="ARBA00023175"/>
    </source>
</evidence>
<dbReference type="GO" id="GO:0005524">
    <property type="term" value="F:ATP binding"/>
    <property type="evidence" value="ECO:0007669"/>
    <property type="project" value="InterPro"/>
</dbReference>
<sequence length="343" mass="38812">MYNIFVSVLEVYNKHIRDLLATSPTLKKLEIRQASKGVHHVPRIIEAKVKNIKGVWDVLQAGSNAKAVGSNNVNEHSIRSHCMLYIMVKANNLINGECTKSKLWLVDLASSERLAKTEAQGERLKKAQNINQSLSTLRDVISSLATKSSHITYRNSKLTHLLQDSLVGYSKKLVFLQISPSEQDVGETLSSLNFATRVQGVELGPAKKHTDMGEIQKLKLMLEKTKQELRSKDDALQKLEENVLNLKCKAKSKDQLCKNQQGKVNELESQLESKTELCKLLEKQLLQHSEGMQGEDEICSNFQRKVNELENRLKEREQAEYVTQHKVSAKNVKELENTLKGRT</sequence>
<keyword evidence="1" id="KW-0505">Motor protein</keyword>
<name>A0AA39SYE8_ACESA</name>
<reference evidence="5" key="2">
    <citation type="submission" date="2023-06" db="EMBL/GenBank/DDBJ databases">
        <authorList>
            <person name="Swenson N.G."/>
            <person name="Wegrzyn J.L."/>
            <person name="Mcevoy S.L."/>
        </authorList>
    </citation>
    <scope>NUCLEOTIDE SEQUENCE</scope>
    <source>
        <strain evidence="5">NS2018</strain>
        <tissue evidence="5">Leaf</tissue>
    </source>
</reference>
<dbReference type="GO" id="GO:0008017">
    <property type="term" value="F:microtubule binding"/>
    <property type="evidence" value="ECO:0007669"/>
    <property type="project" value="InterPro"/>
</dbReference>
<dbReference type="GO" id="GO:0003777">
    <property type="term" value="F:microtubule motor activity"/>
    <property type="evidence" value="ECO:0007669"/>
    <property type="project" value="InterPro"/>
</dbReference>
<dbReference type="PANTHER" id="PTHR47972:SF18">
    <property type="entry name" value="KINESIN-LIKE PROTEIN KIN-14R"/>
    <property type="match status" value="1"/>
</dbReference>
<comment type="caution">
    <text evidence="2">Lacks conserved residue(s) required for the propagation of feature annotation.</text>
</comment>
<evidence type="ECO:0000313" key="6">
    <source>
        <dbReference type="Proteomes" id="UP001168877"/>
    </source>
</evidence>
<dbReference type="Pfam" id="PF00225">
    <property type="entry name" value="Kinesin"/>
    <property type="match status" value="1"/>
</dbReference>
<feature type="domain" description="Kinesin motor" evidence="4">
    <location>
        <begin position="1"/>
        <end position="201"/>
    </location>
</feature>
<dbReference type="AlphaFoldDB" id="A0AA39SYE8"/>
<dbReference type="Proteomes" id="UP001168877">
    <property type="component" value="Unassembled WGS sequence"/>
</dbReference>
<dbReference type="GO" id="GO:0007018">
    <property type="term" value="P:microtubule-based movement"/>
    <property type="evidence" value="ECO:0007669"/>
    <property type="project" value="InterPro"/>
</dbReference>
<dbReference type="PRINTS" id="PR00380">
    <property type="entry name" value="KINESINHEAVY"/>
</dbReference>
<dbReference type="PROSITE" id="PS50067">
    <property type="entry name" value="KINESIN_MOTOR_2"/>
    <property type="match status" value="1"/>
</dbReference>
<dbReference type="Gene3D" id="3.40.850.10">
    <property type="entry name" value="Kinesin motor domain"/>
    <property type="match status" value="1"/>
</dbReference>
<reference evidence="5" key="1">
    <citation type="journal article" date="2022" name="Plant J.">
        <title>Strategies of tolerance reflected in two North American maple genomes.</title>
        <authorList>
            <person name="McEvoy S.L."/>
            <person name="Sezen U.U."/>
            <person name="Trouern-Trend A."/>
            <person name="McMahon S.M."/>
            <person name="Schaberg P.G."/>
            <person name="Yang J."/>
            <person name="Wegrzyn J.L."/>
            <person name="Swenson N.G."/>
        </authorList>
    </citation>
    <scope>NUCLEOTIDE SEQUENCE</scope>
    <source>
        <strain evidence="5">NS2018</strain>
    </source>
</reference>
<dbReference type="EMBL" id="JAUESC010000003">
    <property type="protein sequence ID" value="KAK0601266.1"/>
    <property type="molecule type" value="Genomic_DNA"/>
</dbReference>
<evidence type="ECO:0000313" key="5">
    <source>
        <dbReference type="EMBL" id="KAK0601266.1"/>
    </source>
</evidence>
<proteinExistence type="inferred from homology"/>
<dbReference type="InterPro" id="IPR036961">
    <property type="entry name" value="Kinesin_motor_dom_sf"/>
</dbReference>
<evidence type="ECO:0000256" key="3">
    <source>
        <dbReference type="SAM" id="Coils"/>
    </source>
</evidence>
<gene>
    <name evidence="5" type="ORF">LWI29_022600</name>
</gene>
<evidence type="ECO:0000256" key="2">
    <source>
        <dbReference type="PROSITE-ProRule" id="PRU00283"/>
    </source>
</evidence>
<comment type="similarity">
    <text evidence="2">Belongs to the TRAFAC class myosin-kinesin ATPase superfamily. Kinesin family.</text>
</comment>
<keyword evidence="3" id="KW-0175">Coiled coil</keyword>
<feature type="coiled-coil region" evidence="3">
    <location>
        <begin position="215"/>
        <end position="319"/>
    </location>
</feature>
<accession>A0AA39SYE8</accession>
<keyword evidence="6" id="KW-1185">Reference proteome</keyword>
<dbReference type="GO" id="GO:0015630">
    <property type="term" value="C:microtubule cytoskeleton"/>
    <property type="evidence" value="ECO:0007669"/>
    <property type="project" value="TreeGrafter"/>
</dbReference>
<evidence type="ECO:0000259" key="4">
    <source>
        <dbReference type="PROSITE" id="PS50067"/>
    </source>
</evidence>
<dbReference type="PANTHER" id="PTHR47972">
    <property type="entry name" value="KINESIN-LIKE PROTEIN KLP-3"/>
    <property type="match status" value="1"/>
</dbReference>
<dbReference type="SMART" id="SM00129">
    <property type="entry name" value="KISc"/>
    <property type="match status" value="1"/>
</dbReference>
<dbReference type="SUPFAM" id="SSF52540">
    <property type="entry name" value="P-loop containing nucleoside triphosphate hydrolases"/>
    <property type="match status" value="1"/>
</dbReference>
<comment type="caution">
    <text evidence="5">The sequence shown here is derived from an EMBL/GenBank/DDBJ whole genome shotgun (WGS) entry which is preliminary data.</text>
</comment>